<dbReference type="InterPro" id="IPR012337">
    <property type="entry name" value="RNaseH-like_sf"/>
</dbReference>
<sequence>MSRVSHAIDRIGVRFDEPNLVANAGLLLVGTLAVRLELERLVEGSVRLSGRVGGARPGRKVLTLVHAIVAGGSHIEHVDVLRSGATQRVLPFRVMAPSTIGTFLRSFSFGHVRQLEAVVGETLRRAWAFGAGPGTGRLVLDVDSTICQVEGKAKQGAAFGYTKVLGYHPLLATRADTGEVLHARMRKGSANTARGARRFLDEVVARVRRAGATGELVIRFDSGFWSNDTIAGLARLDVRYTMAVRTNTKGIAAAIAEIDEDAWIEIDYTPGGQAQVAECIYKGRRLIIRRTRLTDTHQAKLWPDWRHFGFLTDLDGDTVTIDAFHRQHAVVELAIRDLKEGAGMEHVPSGNFSANSAWLQCAVLAHNLIRWTATLGTNRPVDQLTIARTIRTRLLAVPGRLVNLAGTITLRGPKNWPWAQWFNLRLDRLRTLQPTTS</sequence>
<dbReference type="EMBL" id="CADCSZ010000082">
    <property type="protein sequence ID" value="CAA9233970.1"/>
    <property type="molecule type" value="Genomic_DNA"/>
</dbReference>
<dbReference type="Pfam" id="PF13701">
    <property type="entry name" value="DDE_Tnp_1_4"/>
    <property type="match status" value="1"/>
</dbReference>
<dbReference type="InterPro" id="IPR047960">
    <property type="entry name" value="Transpos_IS1380"/>
</dbReference>
<evidence type="ECO:0000259" key="1">
    <source>
        <dbReference type="Pfam" id="PF13701"/>
    </source>
</evidence>
<name>A0A6J4HVL9_9ACTN</name>
<protein>
    <submittedName>
        <fullName evidence="2">TnpC protein</fullName>
    </submittedName>
</protein>
<evidence type="ECO:0000313" key="2">
    <source>
        <dbReference type="EMBL" id="CAA9233970.1"/>
    </source>
</evidence>
<feature type="domain" description="Transposase DDE" evidence="1">
    <location>
        <begin position="10"/>
        <end position="433"/>
    </location>
</feature>
<proteinExistence type="predicted"/>
<dbReference type="AlphaFoldDB" id="A0A6J4HVL9"/>
<accession>A0A6J4HVL9</accession>
<reference evidence="2" key="1">
    <citation type="submission" date="2020-02" db="EMBL/GenBank/DDBJ databases">
        <authorList>
            <person name="Meier V. D."/>
        </authorList>
    </citation>
    <scope>NUCLEOTIDE SEQUENCE</scope>
    <source>
        <strain evidence="2">AVDCRST_MAG76</strain>
    </source>
</reference>
<organism evidence="2">
    <name type="scientific">uncultured Acidimicrobiales bacterium</name>
    <dbReference type="NCBI Taxonomy" id="310071"/>
    <lineage>
        <taxon>Bacteria</taxon>
        <taxon>Bacillati</taxon>
        <taxon>Actinomycetota</taxon>
        <taxon>Acidimicrobiia</taxon>
        <taxon>Acidimicrobiales</taxon>
        <taxon>environmental samples</taxon>
    </lineage>
</organism>
<dbReference type="SUPFAM" id="SSF53098">
    <property type="entry name" value="Ribonuclease H-like"/>
    <property type="match status" value="1"/>
</dbReference>
<dbReference type="InterPro" id="IPR025668">
    <property type="entry name" value="Tnp_DDE_dom"/>
</dbReference>
<dbReference type="NCBIfam" id="NF033539">
    <property type="entry name" value="transpos_IS1380"/>
    <property type="match status" value="1"/>
</dbReference>
<gene>
    <name evidence="2" type="ORF">AVDCRST_MAG76-1328</name>
</gene>